<feature type="compositionally biased region" description="Gly residues" evidence="4">
    <location>
        <begin position="487"/>
        <end position="497"/>
    </location>
</feature>
<feature type="region of interest" description="Disordered" evidence="4">
    <location>
        <begin position="443"/>
        <end position="510"/>
    </location>
</feature>
<evidence type="ECO:0008006" key="7">
    <source>
        <dbReference type="Google" id="ProtNLM"/>
    </source>
</evidence>
<dbReference type="AlphaFoldDB" id="A0A409VIZ4"/>
<feature type="compositionally biased region" description="Acidic residues" evidence="4">
    <location>
        <begin position="104"/>
        <end position="115"/>
    </location>
</feature>
<keyword evidence="6" id="KW-1185">Reference proteome</keyword>
<feature type="compositionally biased region" description="Acidic residues" evidence="4">
    <location>
        <begin position="443"/>
        <end position="471"/>
    </location>
</feature>
<dbReference type="FunCoup" id="A0A409VIZ4">
    <property type="interactions" value="334"/>
</dbReference>
<feature type="coiled-coil region" evidence="3">
    <location>
        <begin position="390"/>
        <end position="424"/>
    </location>
</feature>
<feature type="region of interest" description="Disordered" evidence="4">
    <location>
        <begin position="59"/>
        <end position="122"/>
    </location>
</feature>
<name>A0A409VIZ4_9AGAR</name>
<evidence type="ECO:0000313" key="6">
    <source>
        <dbReference type="Proteomes" id="UP000284706"/>
    </source>
</evidence>
<feature type="compositionally biased region" description="Basic and acidic residues" evidence="4">
    <location>
        <begin position="1"/>
        <end position="14"/>
    </location>
</feature>
<evidence type="ECO:0000256" key="1">
    <source>
        <dbReference type="ARBA" id="ARBA00009947"/>
    </source>
</evidence>
<dbReference type="GO" id="GO:0006334">
    <property type="term" value="P:nucleosome assembly"/>
    <property type="evidence" value="ECO:0007669"/>
    <property type="project" value="InterPro"/>
</dbReference>
<dbReference type="InterPro" id="IPR002164">
    <property type="entry name" value="NAP_family"/>
</dbReference>
<protein>
    <recommendedName>
        <fullName evidence="7">Nucleosome assembly protein</fullName>
    </recommendedName>
</protein>
<evidence type="ECO:0000313" key="5">
    <source>
        <dbReference type="EMBL" id="PPQ66231.1"/>
    </source>
</evidence>
<comment type="similarity">
    <text evidence="1 2">Belongs to the nucleosome assembly protein (NAP) family.</text>
</comment>
<reference evidence="5 6" key="1">
    <citation type="journal article" date="2018" name="Evol. Lett.">
        <title>Horizontal gene cluster transfer increased hallucinogenic mushroom diversity.</title>
        <authorList>
            <person name="Reynolds H.T."/>
            <person name="Vijayakumar V."/>
            <person name="Gluck-Thaler E."/>
            <person name="Korotkin H.B."/>
            <person name="Matheny P.B."/>
            <person name="Slot J.C."/>
        </authorList>
    </citation>
    <scope>NUCLEOTIDE SEQUENCE [LARGE SCALE GENOMIC DNA]</scope>
    <source>
        <strain evidence="5 6">SRW20</strain>
    </source>
</reference>
<dbReference type="Pfam" id="PF00956">
    <property type="entry name" value="NAP"/>
    <property type="match status" value="1"/>
</dbReference>
<feature type="region of interest" description="Disordered" evidence="4">
    <location>
        <begin position="217"/>
        <end position="238"/>
    </location>
</feature>
<accession>A0A409VIZ4</accession>
<dbReference type="Gene3D" id="3.30.1120.90">
    <property type="entry name" value="Nucleosome assembly protein"/>
    <property type="match status" value="1"/>
</dbReference>
<dbReference type="OrthoDB" id="27325at2759"/>
<sequence>MDGRREERMSREQQGRPAAGVPSGPAKAEAPPDGNRDDHRASFFSFFFISSFFPPNLPPSPTAQMSSNVPISGAGDFTAPTPQNTPLNQAPIALGLSRPTVPDISEDNENEDGAEGEGPSLAGLEEPLLGMVHGKLADLVGKSSGYIESLPVEIKLNVEALKGVQVKQNELHQQYKKECLELEKKYLELQKPLYERRSAIINGKAVATPEEIAAGEALSAKEEGEDGESTYTPLPKDVPPSPAGIPEFWLTALRNHVALNELITDRDVEALKHLKDIRLEYLQEGDQARESETQGKPGFRIVFEFEPNEFFENETLEKTYLYQEEVGYSGDFVYDRAIGTTIRWKDDKDLTKEFEIKKQRNKNTNRTRLVRKARPTDSFFNFFSPPVPPTEEALENGEYDEEELEELEEKLEEDYQIGEDLKEKIIPRAIDYFTGKALQWDILDEDEDEDYEDLDEDEEDGFEDDSDSEDDVPAHRRRGGAVKKAGAGAGGGAGGAKGQKNVNPEECKQQ</sequence>
<dbReference type="STRING" id="231916.A0A409VIZ4"/>
<keyword evidence="3" id="KW-0175">Coiled coil</keyword>
<dbReference type="EMBL" id="NHYE01005635">
    <property type="protein sequence ID" value="PPQ66231.1"/>
    <property type="molecule type" value="Genomic_DNA"/>
</dbReference>
<gene>
    <name evidence="5" type="ORF">CVT26_010932</name>
</gene>
<dbReference type="SUPFAM" id="SSF143113">
    <property type="entry name" value="NAP-like"/>
    <property type="match status" value="1"/>
</dbReference>
<dbReference type="InParanoid" id="A0A409VIZ4"/>
<evidence type="ECO:0000256" key="2">
    <source>
        <dbReference type="RuleBase" id="RU003876"/>
    </source>
</evidence>
<dbReference type="Gene3D" id="1.20.5.1500">
    <property type="match status" value="1"/>
</dbReference>
<dbReference type="InterPro" id="IPR037231">
    <property type="entry name" value="NAP-like_sf"/>
</dbReference>
<dbReference type="Proteomes" id="UP000284706">
    <property type="component" value="Unassembled WGS sequence"/>
</dbReference>
<proteinExistence type="inferred from homology"/>
<evidence type="ECO:0000256" key="3">
    <source>
        <dbReference type="SAM" id="Coils"/>
    </source>
</evidence>
<dbReference type="FunFam" id="3.30.1120.90:FF:000003">
    <property type="entry name" value="Nucleosome assembly protein"/>
    <property type="match status" value="1"/>
</dbReference>
<feature type="region of interest" description="Disordered" evidence="4">
    <location>
        <begin position="1"/>
        <end position="39"/>
    </location>
</feature>
<evidence type="ECO:0000256" key="4">
    <source>
        <dbReference type="SAM" id="MobiDB-lite"/>
    </source>
</evidence>
<organism evidence="5 6">
    <name type="scientific">Gymnopilus dilepis</name>
    <dbReference type="NCBI Taxonomy" id="231916"/>
    <lineage>
        <taxon>Eukaryota</taxon>
        <taxon>Fungi</taxon>
        <taxon>Dikarya</taxon>
        <taxon>Basidiomycota</taxon>
        <taxon>Agaricomycotina</taxon>
        <taxon>Agaricomycetes</taxon>
        <taxon>Agaricomycetidae</taxon>
        <taxon>Agaricales</taxon>
        <taxon>Agaricineae</taxon>
        <taxon>Hymenogastraceae</taxon>
        <taxon>Gymnopilus</taxon>
    </lineage>
</organism>
<comment type="caution">
    <text evidence="5">The sequence shown here is derived from an EMBL/GenBank/DDBJ whole genome shotgun (WGS) entry which is preliminary data.</text>
</comment>
<dbReference type="PANTHER" id="PTHR11875">
    <property type="entry name" value="TESTIS-SPECIFIC Y-ENCODED PROTEIN"/>
    <property type="match status" value="1"/>
</dbReference>
<dbReference type="GO" id="GO:0005634">
    <property type="term" value="C:nucleus"/>
    <property type="evidence" value="ECO:0007669"/>
    <property type="project" value="InterPro"/>
</dbReference>